<feature type="domain" description="Inner membrane component" evidence="11">
    <location>
        <begin position="559"/>
        <end position="612"/>
    </location>
</feature>
<name>A0A9Q8SED6_9PEZI</name>
<dbReference type="GO" id="GO:0005774">
    <property type="term" value="C:vacuolar membrane"/>
    <property type="evidence" value="ECO:0007669"/>
    <property type="project" value="UniProtKB-ARBA"/>
</dbReference>
<evidence type="ECO:0000256" key="7">
    <source>
        <dbReference type="ARBA" id="ARBA00023136"/>
    </source>
</evidence>
<dbReference type="KEGG" id="clup:CLUP02_02162"/>
<evidence type="ECO:0000256" key="9">
    <source>
        <dbReference type="SAM" id="Phobius"/>
    </source>
</evidence>
<dbReference type="Pfam" id="PF01699">
    <property type="entry name" value="Na_Ca_ex"/>
    <property type="match status" value="2"/>
</dbReference>
<evidence type="ECO:0000256" key="4">
    <source>
        <dbReference type="ARBA" id="ARBA00022692"/>
    </source>
</evidence>
<evidence type="ECO:0000313" key="12">
    <source>
        <dbReference type="EMBL" id="UQC75508.1"/>
    </source>
</evidence>
<feature type="region of interest" description="Disordered" evidence="8">
    <location>
        <begin position="1095"/>
        <end position="1135"/>
    </location>
</feature>
<feature type="compositionally biased region" description="Polar residues" evidence="8">
    <location>
        <begin position="437"/>
        <end position="450"/>
    </location>
</feature>
<feature type="domain" description="Sodium/calcium exchanger membrane region" evidence="10">
    <location>
        <begin position="1227"/>
        <end position="1378"/>
    </location>
</feature>
<evidence type="ECO:0000256" key="5">
    <source>
        <dbReference type="ARBA" id="ARBA00022989"/>
    </source>
</evidence>
<dbReference type="Pfam" id="PF03733">
    <property type="entry name" value="YccF"/>
    <property type="match status" value="1"/>
</dbReference>
<feature type="region of interest" description="Disordered" evidence="8">
    <location>
        <begin position="1170"/>
        <end position="1192"/>
    </location>
</feature>
<feature type="compositionally biased region" description="Basic and acidic residues" evidence="8">
    <location>
        <begin position="464"/>
        <end position="489"/>
    </location>
</feature>
<protein>
    <submittedName>
        <fullName evidence="12">Sodium/calcium exchanger protein</fullName>
    </submittedName>
</protein>
<feature type="transmembrane region" description="Helical" evidence="9">
    <location>
        <begin position="1228"/>
        <end position="1246"/>
    </location>
</feature>
<feature type="transmembrane region" description="Helical" evidence="9">
    <location>
        <begin position="799"/>
        <end position="819"/>
    </location>
</feature>
<evidence type="ECO:0000256" key="8">
    <source>
        <dbReference type="SAM" id="MobiDB-lite"/>
    </source>
</evidence>
<keyword evidence="13" id="KW-1185">Reference proteome</keyword>
<keyword evidence="6" id="KW-0406">Ion transport</keyword>
<feature type="compositionally biased region" description="Low complexity" evidence="8">
    <location>
        <begin position="239"/>
        <end position="259"/>
    </location>
</feature>
<dbReference type="GO" id="GO:0006874">
    <property type="term" value="P:intracellular calcium ion homeostasis"/>
    <property type="evidence" value="ECO:0007669"/>
    <property type="project" value="TreeGrafter"/>
</dbReference>
<dbReference type="Gene3D" id="1.20.1420.30">
    <property type="entry name" value="NCX, central ion-binding region"/>
    <property type="match status" value="2"/>
</dbReference>
<reference evidence="12" key="1">
    <citation type="journal article" date="2021" name="Mol. Plant Microbe Interact.">
        <title>Complete Genome Sequence of the Plant-Pathogenic Fungus Colletotrichum lupini.</title>
        <authorList>
            <person name="Baroncelli R."/>
            <person name="Pensec F."/>
            <person name="Da Lio D."/>
            <person name="Boufleur T."/>
            <person name="Vicente I."/>
            <person name="Sarrocco S."/>
            <person name="Picot A."/>
            <person name="Baraldi E."/>
            <person name="Sukno S."/>
            <person name="Thon M."/>
            <person name="Le Floch G."/>
        </authorList>
    </citation>
    <scope>NUCLEOTIDE SEQUENCE</scope>
    <source>
        <strain evidence="12">IMI 504893</strain>
    </source>
</reference>
<sequence>MVRTAPPPPPPPTTTDSGHPSILYSRLPLSPNHPIIILIPVPPGRPFLSIVCLCVLVTVYGILSLFTPHHHGHLPHLPTGCGLLHHISLVRLYPAWKAGLDTDTVTDSSTHSRALRVILTFLSLSPNLNLNLDLDLPKPNRTLPGTDTHNNTSFFFPFPLAVQRQQNIERIPSSNRGNPPDALFSHPRVAVSSRACAYACTDNPHLRHLANLLHPSCSIVPKQLRALSSPYSLSPTMDPSTGPGTPSHPSHQSHDSSTTASPTDTRHQPSRFDSYVASRDEGLSESFQSFQSTDTVRRRPEGGGYETKRVLVVRVTQLPNVKTPWLISYPRALAGSIHTQGSGSQYLADPSAHDRSHSRSTTTASARSPMMGPERPKAAKPRKPPMPRRLSTNPSAPHRGEVFSVDDDIDEVEADAAGRHQSRQGSTAFGTRRRPQLATTLSRVQSSRSDTGIEDDDDNDEVEDGPRTPRADEDAPEETERVPSIHPDQDDIDAESDGDVSDAESFTLKDRQQAINQTHPFGIRLWKPALYKKDRSVQKNAEGDIHSSPGGRVHTWLVFFNLLWTLLFGWWMAAFSALGALVCFLFAATPSGREYGRVLWGLAGYLFYPFGKYVRLEQDDAYLDEDQGEGRSISEYEQWQSGDLEYGRLFFGPEGSERSRSIVGRSRRSIDSEPSETDSLLGRSRRGERSQTPPQTKRRLFGRGQWNIGRVVFFLFFYLLLSPSLILVSLICWFLVFSIPMGKVTMLLFDQLRRHPLALSFESDIVLARTADTPHSSILLCTYRAVGIKYWKYTIDGTNVFLINLMGVVFFVILDYLVLDQVLDLKLFITSPAFLFIAGLFSIVPLAYFIGQAVASISAQSSMGVGAAINAFFSTIVEVFLYCVALSQGKGQLVEGSIVGSIFAGILFLPGLSMCFGAIKRKTQRFNARSAGVTSTMLLFAVLGAFGPTLFYQIYGTHELNCLDCVNHGGIGGGLSPVGDGRDCKRCFFSQTPALNDRFYIEAVRPFCYFCATLLFLSYIVGLWFTLRTHAAVIWNSEIDEKKHEEAHAHAHAHAHARQSGPHSFAETTGTSVDVRDSHLYKRILGQSLKQVGLANKKDDSSRQGSVTGLGLSAGNGSVSIPHVVPPKSSGSDTVRSTVHIPGFSEAENNALVREVAEMAATAATIAARERMPRRTSALPPGSTAATSRPPALRTATVADNEDLAAASTAQVPHGGHDAPNWSRGKSAFILMGATVLYAIIAEILVDTVDVVLEGFAIDEKFLGITLFALVPNTTEFLNAISFAMNGNIALSMEIGSAYALQVCLLQVPALVLFSAIYVTSDRFEDLTAHTFSLLFPQWDMVTVIICVFLLSYMYGEGKSNYFKGSILLLSYLVVIVGYYFSGYTEDAMSVSRFDVMGANGQYSTIKTVGRRVSGAVLQGEAVPEEGETSLKGGRRSEVHEAPVSTWGFFMILGFRETSSVPGSSCSAECQVGDRTINVMTKWSTTTGTTNGDGYESWLLFPIRRREFDCYLAWGRRGQITGNMAPATLTYLQRGFILNERLFIGWGVFITNWTR</sequence>
<evidence type="ECO:0000259" key="11">
    <source>
        <dbReference type="Pfam" id="PF03733"/>
    </source>
</evidence>
<evidence type="ECO:0000256" key="3">
    <source>
        <dbReference type="ARBA" id="ARBA00022448"/>
    </source>
</evidence>
<dbReference type="GeneID" id="73336206"/>
<comment type="subcellular location">
    <subcellularLocation>
        <location evidence="1">Endomembrane system</location>
        <topology evidence="1">Multi-pass membrane protein</topology>
    </subcellularLocation>
</comment>
<feature type="transmembrane region" description="Helical" evidence="9">
    <location>
        <begin position="1297"/>
        <end position="1319"/>
    </location>
</feature>
<feature type="region of interest" description="Disordered" evidence="8">
    <location>
        <begin position="283"/>
        <end position="302"/>
    </location>
</feature>
<organism evidence="12 13">
    <name type="scientific">Colletotrichum lupini</name>
    <dbReference type="NCBI Taxonomy" id="145971"/>
    <lineage>
        <taxon>Eukaryota</taxon>
        <taxon>Fungi</taxon>
        <taxon>Dikarya</taxon>
        <taxon>Ascomycota</taxon>
        <taxon>Pezizomycotina</taxon>
        <taxon>Sordariomycetes</taxon>
        <taxon>Hypocreomycetidae</taxon>
        <taxon>Glomerellales</taxon>
        <taxon>Glomerellaceae</taxon>
        <taxon>Colletotrichum</taxon>
        <taxon>Colletotrichum acutatum species complex</taxon>
    </lineage>
</organism>
<feature type="transmembrane region" description="Helical" evidence="9">
    <location>
        <begin position="899"/>
        <end position="919"/>
    </location>
</feature>
<dbReference type="InterPro" id="IPR004837">
    <property type="entry name" value="NaCa_Exmemb"/>
</dbReference>
<evidence type="ECO:0000256" key="6">
    <source>
        <dbReference type="ARBA" id="ARBA00023065"/>
    </source>
</evidence>
<feature type="transmembrane region" description="Helical" evidence="9">
    <location>
        <begin position="1262"/>
        <end position="1285"/>
    </location>
</feature>
<evidence type="ECO:0000256" key="1">
    <source>
        <dbReference type="ARBA" id="ARBA00004127"/>
    </source>
</evidence>
<dbReference type="GO" id="GO:0012505">
    <property type="term" value="C:endomembrane system"/>
    <property type="evidence" value="ECO:0007669"/>
    <property type="project" value="UniProtKB-SubCell"/>
</dbReference>
<dbReference type="FunFam" id="1.20.1420.30:FF:000017">
    <property type="entry name" value="Calcium permease family membrane transporter"/>
    <property type="match status" value="1"/>
</dbReference>
<dbReference type="GO" id="GO:0015369">
    <property type="term" value="F:calcium:proton antiporter activity"/>
    <property type="evidence" value="ECO:0007669"/>
    <property type="project" value="TreeGrafter"/>
</dbReference>
<dbReference type="Proteomes" id="UP000830671">
    <property type="component" value="Chromosome 1"/>
</dbReference>
<feature type="compositionally biased region" description="Polar residues" evidence="8">
    <location>
        <begin position="285"/>
        <end position="294"/>
    </location>
</feature>
<evidence type="ECO:0000259" key="10">
    <source>
        <dbReference type="Pfam" id="PF01699"/>
    </source>
</evidence>
<accession>A0A9Q8SED6</accession>
<dbReference type="InterPro" id="IPR044880">
    <property type="entry name" value="NCX_ion-bd_dom_sf"/>
</dbReference>
<feature type="region of interest" description="Disordered" evidence="8">
    <location>
        <begin position="656"/>
        <end position="696"/>
    </location>
</feature>
<keyword evidence="7 9" id="KW-0472">Membrane</keyword>
<feature type="transmembrane region" description="Helical" evidence="9">
    <location>
        <begin position="556"/>
        <end position="587"/>
    </location>
</feature>
<keyword evidence="3" id="KW-0813">Transport</keyword>
<dbReference type="InterPro" id="IPR004713">
    <property type="entry name" value="CaH_exchang"/>
</dbReference>
<keyword evidence="5 9" id="KW-1133">Transmembrane helix</keyword>
<evidence type="ECO:0000313" key="13">
    <source>
        <dbReference type="Proteomes" id="UP000830671"/>
    </source>
</evidence>
<proteinExistence type="inferred from homology"/>
<dbReference type="InterPro" id="IPR005185">
    <property type="entry name" value="YccF"/>
</dbReference>
<dbReference type="EMBL" id="CP019471">
    <property type="protein sequence ID" value="UQC75508.1"/>
    <property type="molecule type" value="Genomic_DNA"/>
</dbReference>
<dbReference type="PANTHER" id="PTHR31503:SF10">
    <property type="entry name" value="VNX1 PROTEIN"/>
    <property type="match status" value="1"/>
</dbReference>
<feature type="transmembrane region" description="Helical" evidence="9">
    <location>
        <begin position="931"/>
        <end position="951"/>
    </location>
</feature>
<comment type="similarity">
    <text evidence="2">Belongs to the Ca(2+):cation antiporter (CaCA) (TC 2.A.19) family.</text>
</comment>
<feature type="transmembrane region" description="Helical" evidence="9">
    <location>
        <begin position="1362"/>
        <end position="1381"/>
    </location>
</feature>
<dbReference type="PANTHER" id="PTHR31503">
    <property type="entry name" value="VACUOLAR CALCIUM ION TRANSPORTER"/>
    <property type="match status" value="1"/>
</dbReference>
<feature type="transmembrane region" description="Helical" evidence="9">
    <location>
        <begin position="1339"/>
        <end position="1355"/>
    </location>
</feature>
<feature type="compositionally biased region" description="Acidic residues" evidence="8">
    <location>
        <begin position="452"/>
        <end position="463"/>
    </location>
</feature>
<feature type="transmembrane region" description="Helical" evidence="9">
    <location>
        <begin position="1007"/>
        <end position="1027"/>
    </location>
</feature>
<feature type="transmembrane region" description="Helical" evidence="9">
    <location>
        <begin position="863"/>
        <end position="887"/>
    </location>
</feature>
<evidence type="ECO:0000256" key="2">
    <source>
        <dbReference type="ARBA" id="ARBA00008170"/>
    </source>
</evidence>
<feature type="transmembrane region" description="Helical" evidence="9">
    <location>
        <begin position="831"/>
        <end position="851"/>
    </location>
</feature>
<feature type="compositionally biased region" description="Low complexity" evidence="8">
    <location>
        <begin position="359"/>
        <end position="368"/>
    </location>
</feature>
<feature type="region of interest" description="Disordered" evidence="8">
    <location>
        <begin position="340"/>
        <end position="402"/>
    </location>
</feature>
<feature type="region of interest" description="Disordered" evidence="8">
    <location>
        <begin position="1045"/>
        <end position="1069"/>
    </location>
</feature>
<feature type="region of interest" description="Disordered" evidence="8">
    <location>
        <begin position="230"/>
        <end position="270"/>
    </location>
</feature>
<feature type="region of interest" description="Disordered" evidence="8">
    <location>
        <begin position="416"/>
        <end position="502"/>
    </location>
</feature>
<gene>
    <name evidence="12" type="ORF">CLUP02_02162</name>
</gene>
<feature type="compositionally biased region" description="Acidic residues" evidence="8">
    <location>
        <begin position="490"/>
        <end position="502"/>
    </location>
</feature>
<feature type="domain" description="Sodium/calcium exchanger membrane region" evidence="10">
    <location>
        <begin position="833"/>
        <end position="943"/>
    </location>
</feature>
<dbReference type="RefSeq" id="XP_049137153.1">
    <property type="nucleotide sequence ID" value="XM_049281196.1"/>
</dbReference>
<keyword evidence="4 9" id="KW-0812">Transmembrane</keyword>